<dbReference type="FunFam" id="3.40.50.1390:FF:000001">
    <property type="entry name" value="DNA recombinase"/>
    <property type="match status" value="1"/>
</dbReference>
<accession>A0A2R8A4H7</accession>
<dbReference type="PANTHER" id="PTHR30461:SF2">
    <property type="entry name" value="SERINE RECOMBINASE PINE-RELATED"/>
    <property type="match status" value="1"/>
</dbReference>
<feature type="domain" description="Resolvase/invertase-type recombinase catalytic" evidence="7">
    <location>
        <begin position="2"/>
        <end position="135"/>
    </location>
</feature>
<dbReference type="Proteomes" id="UP000297938">
    <property type="component" value="Unassembled WGS sequence"/>
</dbReference>
<dbReference type="InterPro" id="IPR006119">
    <property type="entry name" value="Resolv_N"/>
</dbReference>
<reference evidence="8 9" key="1">
    <citation type="journal article" date="2018" name="Int. J. Food Microbiol.">
        <title>Growth of Carnobacterium spp. isolated from chilled vacuum-packaged meat under relevant acidic conditions.</title>
        <authorList>
            <person name="Zhang P."/>
            <person name="Badoni M."/>
            <person name="Ganzle M."/>
            <person name="Yang X."/>
        </authorList>
    </citation>
    <scope>NUCLEOTIDE SEQUENCE [LARGE SCALE GENOMIC DNA]</scope>
    <source>
        <strain evidence="8 9">B2</strain>
    </source>
</reference>
<dbReference type="PANTHER" id="PTHR30461">
    <property type="entry name" value="DNA-INVERTASE FROM LAMBDOID PROPHAGE"/>
    <property type="match status" value="1"/>
</dbReference>
<dbReference type="GO" id="GO:0003677">
    <property type="term" value="F:DNA binding"/>
    <property type="evidence" value="ECO:0007669"/>
    <property type="project" value="UniProtKB-KW"/>
</dbReference>
<dbReference type="PROSITE" id="PS00397">
    <property type="entry name" value="RECOMBINASES_1"/>
    <property type="match status" value="1"/>
</dbReference>
<keyword evidence="4" id="KW-0233">DNA recombination</keyword>
<feature type="active site" description="O-(5'-phospho-DNA)-serine intermediate" evidence="5 6">
    <location>
        <position position="10"/>
    </location>
</feature>
<comment type="similarity">
    <text evidence="1">Belongs to the site-specific recombinase resolvase family.</text>
</comment>
<name>A0A2R8A4H7_CARDV</name>
<dbReference type="Gene3D" id="3.40.50.1390">
    <property type="entry name" value="Resolvase, N-terminal catalytic domain"/>
    <property type="match status" value="1"/>
</dbReference>
<organism evidence="8 9">
    <name type="scientific">Carnobacterium divergens</name>
    <name type="common">Lactobacillus divergens</name>
    <dbReference type="NCBI Taxonomy" id="2748"/>
    <lineage>
        <taxon>Bacteria</taxon>
        <taxon>Bacillati</taxon>
        <taxon>Bacillota</taxon>
        <taxon>Bacilli</taxon>
        <taxon>Lactobacillales</taxon>
        <taxon>Carnobacteriaceae</taxon>
        <taxon>Carnobacterium</taxon>
    </lineage>
</organism>
<evidence type="ECO:0000256" key="3">
    <source>
        <dbReference type="ARBA" id="ARBA00023125"/>
    </source>
</evidence>
<evidence type="ECO:0000313" key="9">
    <source>
        <dbReference type="Proteomes" id="UP000297938"/>
    </source>
</evidence>
<dbReference type="PROSITE" id="PS00398">
    <property type="entry name" value="RECOMBINASES_2"/>
    <property type="match status" value="1"/>
</dbReference>
<comment type="caution">
    <text evidence="8">The sequence shown here is derived from an EMBL/GenBank/DDBJ whole genome shotgun (WGS) entry which is preliminary data.</text>
</comment>
<dbReference type="InterPro" id="IPR036162">
    <property type="entry name" value="Resolvase-like_N_sf"/>
</dbReference>
<sequence>MAILGYARVSTHYQQLDSQLAALKHYGCDRIYTETESGRNEKRAELNKVLNELQSGDTFVIFKLDRLSRGTKHLLILMEEFKQRNIHFISIQNNIDTTTSMGRFFFTIMSAFAEMEAELISERVISGLNAARNNGKQLGRPPINKNIELVLDLYVNTNMSIAKISRTAQISRSTVYRYLEKNNIPLKTK</sequence>
<evidence type="ECO:0000256" key="4">
    <source>
        <dbReference type="ARBA" id="ARBA00023172"/>
    </source>
</evidence>
<evidence type="ECO:0000256" key="6">
    <source>
        <dbReference type="PROSITE-ProRule" id="PRU10137"/>
    </source>
</evidence>
<keyword evidence="2" id="KW-0229">DNA integration</keyword>
<keyword evidence="3" id="KW-0238">DNA-binding</keyword>
<dbReference type="SUPFAM" id="SSF53041">
    <property type="entry name" value="Resolvase-like"/>
    <property type="match status" value="1"/>
</dbReference>
<evidence type="ECO:0000256" key="5">
    <source>
        <dbReference type="PIRSR" id="PIRSR606118-50"/>
    </source>
</evidence>
<dbReference type="CDD" id="cd03768">
    <property type="entry name" value="SR_ResInv"/>
    <property type="match status" value="1"/>
</dbReference>
<dbReference type="SMART" id="SM00857">
    <property type="entry name" value="Resolvase"/>
    <property type="match status" value="1"/>
</dbReference>
<evidence type="ECO:0000313" key="8">
    <source>
        <dbReference type="EMBL" id="TFJ28507.1"/>
    </source>
</evidence>
<gene>
    <name evidence="8" type="ORF">CKN69_02970</name>
</gene>
<dbReference type="Pfam" id="PF02796">
    <property type="entry name" value="HTH_7"/>
    <property type="match status" value="1"/>
</dbReference>
<dbReference type="Gene3D" id="1.10.10.60">
    <property type="entry name" value="Homeodomain-like"/>
    <property type="match status" value="1"/>
</dbReference>
<dbReference type="Pfam" id="PF00239">
    <property type="entry name" value="Resolvase"/>
    <property type="match status" value="1"/>
</dbReference>
<dbReference type="InterPro" id="IPR006118">
    <property type="entry name" value="Recombinase_CS"/>
</dbReference>
<evidence type="ECO:0000256" key="1">
    <source>
        <dbReference type="ARBA" id="ARBA00009913"/>
    </source>
</evidence>
<dbReference type="STRING" id="2748.CDIV41_280035"/>
<proteinExistence type="inferred from homology"/>
<evidence type="ECO:0000256" key="2">
    <source>
        <dbReference type="ARBA" id="ARBA00022908"/>
    </source>
</evidence>
<dbReference type="GO" id="GO:0015074">
    <property type="term" value="P:DNA integration"/>
    <property type="evidence" value="ECO:0007669"/>
    <property type="project" value="UniProtKB-KW"/>
</dbReference>
<evidence type="ECO:0000259" key="7">
    <source>
        <dbReference type="PROSITE" id="PS51736"/>
    </source>
</evidence>
<dbReference type="AlphaFoldDB" id="A0A2R8A4H7"/>
<protein>
    <submittedName>
        <fullName evidence="8">Resolvase</fullName>
    </submittedName>
</protein>
<dbReference type="InterPro" id="IPR050639">
    <property type="entry name" value="SSR_resolvase"/>
</dbReference>
<dbReference type="PROSITE" id="PS51736">
    <property type="entry name" value="RECOMBINASES_3"/>
    <property type="match status" value="1"/>
</dbReference>
<dbReference type="GO" id="GO:0000150">
    <property type="term" value="F:DNA strand exchange activity"/>
    <property type="evidence" value="ECO:0007669"/>
    <property type="project" value="InterPro"/>
</dbReference>
<dbReference type="InterPro" id="IPR006120">
    <property type="entry name" value="Resolvase_HTH_dom"/>
</dbReference>
<dbReference type="RefSeq" id="WP_074402396.1">
    <property type="nucleotide sequence ID" value="NZ_CBCPJQ010000007.1"/>
</dbReference>
<dbReference type="EMBL" id="NRPP01000007">
    <property type="protein sequence ID" value="TFJ28507.1"/>
    <property type="molecule type" value="Genomic_DNA"/>
</dbReference>